<proteinExistence type="predicted"/>
<evidence type="ECO:0008006" key="3">
    <source>
        <dbReference type="Google" id="ProtNLM"/>
    </source>
</evidence>
<organism evidence="1 2">
    <name type="scientific">Microvirga tunisiensis</name>
    <dbReference type="NCBI Taxonomy" id="2108360"/>
    <lineage>
        <taxon>Bacteria</taxon>
        <taxon>Pseudomonadati</taxon>
        <taxon>Pseudomonadota</taxon>
        <taxon>Alphaproteobacteria</taxon>
        <taxon>Hyphomicrobiales</taxon>
        <taxon>Methylobacteriaceae</taxon>
        <taxon>Microvirga</taxon>
    </lineage>
</organism>
<evidence type="ECO:0000313" key="1">
    <source>
        <dbReference type="EMBL" id="MPR30586.1"/>
    </source>
</evidence>
<dbReference type="PANTHER" id="PTHR41244:SF1">
    <property type="entry name" value="GLYCOSYLTRANSFERASE"/>
    <property type="match status" value="1"/>
</dbReference>
<sequence>MQSVAGVGLSNQILRCFKRLSYIRQPSPALSCIRTASFTNHYQPRLPADLGYYDLRLDEIQAKQVELAKKYGVSAFCYYYYWFSGTQLMTMPIDRHVNQNLDLDFCLCWANENWSRRWDGSENDVLMAQQHTEDDDIAFIHSVIPYFKHPRYIKINGAPLLMVYQVSLLSNAERVIARWRSIAKEAGFPDLHVCMAETFGLENPHQFGGDSSCQFPPHGVLAKERTQEVEGLVPGFSGKVYDYNEVVASEIKRPDPGYLRFRTAMPSWDNTSRKGAAGHVFHNASPEMFEAWLSYLVAKTKREYPSELRYVFVNAWNEWAEGAYLEPDRRNGHNYLKAVRNALTLQNAVLGETMVSIDSDQDNEFRKNVARVVSTLANANRQLLKMFSEAGLPPRSVSPFIARPEHAIRRAYPRKDAYSQLDSLNGRIANAPEATILRQQNLAVSGWLHIPGVVPSPQKPLFLWLVPLEGLKTGPDYIASVYDRLQRPDVAEALRSGGSRKRPRH</sequence>
<comment type="caution">
    <text evidence="1">The sequence shown here is derived from an EMBL/GenBank/DDBJ whole genome shotgun (WGS) entry which is preliminary data.</text>
</comment>
<reference evidence="1 2" key="1">
    <citation type="journal article" date="2019" name="Syst. Appl. Microbiol.">
        <title>Microvirga tunisiensis sp. nov., a root nodule symbiotic bacterium isolated from Lupinus micranthus and L. luteus grown in Northern Tunisia.</title>
        <authorList>
            <person name="Msaddak A."/>
            <person name="Rejili M."/>
            <person name="Duran D."/>
            <person name="Mars M."/>
            <person name="Palacios J.M."/>
            <person name="Ruiz-Argueso T."/>
            <person name="Rey L."/>
            <person name="Imperial J."/>
        </authorList>
    </citation>
    <scope>NUCLEOTIDE SEQUENCE [LARGE SCALE GENOMIC DNA]</scope>
    <source>
        <strain evidence="1 2">Lmie10</strain>
    </source>
</reference>
<dbReference type="Proteomes" id="UP000403266">
    <property type="component" value="Unassembled WGS sequence"/>
</dbReference>
<dbReference type="CDD" id="cd11579">
    <property type="entry name" value="Glyco_tran_WbsX"/>
    <property type="match status" value="1"/>
</dbReference>
<dbReference type="Pfam" id="PF14307">
    <property type="entry name" value="Glyco_tran_WbsX"/>
    <property type="match status" value="1"/>
</dbReference>
<dbReference type="EMBL" id="VOSK01000400">
    <property type="protein sequence ID" value="MPR30586.1"/>
    <property type="molecule type" value="Genomic_DNA"/>
</dbReference>
<keyword evidence="2" id="KW-1185">Reference proteome</keyword>
<name>A0A5N7N5F0_9HYPH</name>
<gene>
    <name evidence="1" type="ORF">FS320_37745</name>
</gene>
<protein>
    <recommendedName>
        <fullName evidence="3">Glycosyl hydrolase</fullName>
    </recommendedName>
</protein>
<dbReference type="AlphaFoldDB" id="A0A5N7N5F0"/>
<accession>A0A5N7N5F0</accession>
<dbReference type="PANTHER" id="PTHR41244">
    <property type="entry name" value="RHAMNAN SYNTHESIS F"/>
    <property type="match status" value="1"/>
</dbReference>
<dbReference type="Gene3D" id="3.20.20.80">
    <property type="entry name" value="Glycosidases"/>
    <property type="match status" value="1"/>
</dbReference>
<evidence type="ECO:0000313" key="2">
    <source>
        <dbReference type="Proteomes" id="UP000403266"/>
    </source>
</evidence>
<dbReference type="InterPro" id="IPR032719">
    <property type="entry name" value="WbsX"/>
</dbReference>